<accession>E6UIL1</accession>
<dbReference type="HOGENOM" id="CLU_1585294_0_0_9"/>
<dbReference type="eggNOG" id="ENOG50306GD">
    <property type="taxonomic scope" value="Bacteria"/>
</dbReference>
<dbReference type="AlphaFoldDB" id="E6UIL1"/>
<reference evidence="1 2" key="1">
    <citation type="journal article" date="2011" name="J. Bacteriol.">
        <title>Complete genome of the cellulolytic ruminal bacterium Ruminococcus albus 7.</title>
        <authorList>
            <person name="Suen G."/>
            <person name="Stevenson D.M."/>
            <person name="Bruce D.C."/>
            <person name="Chertkov O."/>
            <person name="Copeland A."/>
            <person name="Cheng J.F."/>
            <person name="Detter C."/>
            <person name="Detter J.C."/>
            <person name="Goodwin L.A."/>
            <person name="Han C.S."/>
            <person name="Hauser L.J."/>
            <person name="Ivanova N.N."/>
            <person name="Kyrpides N.C."/>
            <person name="Land M.L."/>
            <person name="Lapidus A."/>
            <person name="Lucas S."/>
            <person name="Ovchinnikova G."/>
            <person name="Pitluck S."/>
            <person name="Tapia R."/>
            <person name="Woyke T."/>
            <person name="Boyum J."/>
            <person name="Mead D."/>
            <person name="Weimer P.J."/>
        </authorList>
    </citation>
    <scope>NUCLEOTIDE SEQUENCE [LARGE SCALE GENOMIC DNA]</scope>
    <source>
        <strain evidence="2">ATCC 27210 / DSM 20455 / JCM 14654 / NCDO 2250 / 7</strain>
    </source>
</reference>
<dbReference type="EMBL" id="CP002403">
    <property type="protein sequence ID" value="ADU23356.1"/>
    <property type="molecule type" value="Genomic_DNA"/>
</dbReference>
<dbReference type="OrthoDB" id="1821191at2"/>
<dbReference type="Proteomes" id="UP000006919">
    <property type="component" value="Chromosome"/>
</dbReference>
<sequence>MNRNTNKKDVLDSLDIYTYIAELINIPLGDATRMNGHTHNDSIASTRSKEFSLYRSLCRNEACVRQHLMDLLVRTARAEKKNAPYLPLLRAEIRDDTVRLADLTMRRKRLEDRRDSLKGIAKLAVQYRYFEDLDRRIPKWSETAAVLGIALSGEELRKYVCSQFRDMK</sequence>
<gene>
    <name evidence="1" type="ordered locus">Rumal_2890</name>
</gene>
<protein>
    <submittedName>
        <fullName evidence="1">Uncharacterized protein</fullName>
    </submittedName>
</protein>
<organism evidence="1 2">
    <name type="scientific">Ruminococcus albus (strain ATCC 27210 / DSM 20455 / JCM 14654 / NCDO 2250 / 7)</name>
    <dbReference type="NCBI Taxonomy" id="697329"/>
    <lineage>
        <taxon>Bacteria</taxon>
        <taxon>Bacillati</taxon>
        <taxon>Bacillota</taxon>
        <taxon>Clostridia</taxon>
        <taxon>Eubacteriales</taxon>
        <taxon>Oscillospiraceae</taxon>
        <taxon>Ruminococcus</taxon>
    </lineage>
</organism>
<dbReference type="KEGG" id="ral:Rumal_2890"/>
<dbReference type="RefSeq" id="WP_013499465.1">
    <property type="nucleotide sequence ID" value="NC_014833.1"/>
</dbReference>
<evidence type="ECO:0000313" key="1">
    <source>
        <dbReference type="EMBL" id="ADU23356.1"/>
    </source>
</evidence>
<name>E6UIL1_RUMA7</name>
<proteinExistence type="predicted"/>
<evidence type="ECO:0000313" key="2">
    <source>
        <dbReference type="Proteomes" id="UP000006919"/>
    </source>
</evidence>